<evidence type="ECO:0000256" key="19">
    <source>
        <dbReference type="SAM" id="MobiDB-lite"/>
    </source>
</evidence>
<dbReference type="InterPro" id="IPR005882">
    <property type="entry name" value="Bifunctional_GlmU"/>
</dbReference>
<dbReference type="SUPFAM" id="SSF51161">
    <property type="entry name" value="Trimeric LpxA-like enzymes"/>
    <property type="match status" value="1"/>
</dbReference>
<evidence type="ECO:0000256" key="4">
    <source>
        <dbReference type="ARBA" id="ARBA00022490"/>
    </source>
</evidence>
<feature type="binding site" evidence="18">
    <location>
        <position position="234"/>
    </location>
    <ligand>
        <name>Mg(2+)</name>
        <dbReference type="ChEBI" id="CHEBI:18420"/>
    </ligand>
</feature>
<dbReference type="Proteomes" id="UP001597453">
    <property type="component" value="Unassembled WGS sequence"/>
</dbReference>
<evidence type="ECO:0000256" key="14">
    <source>
        <dbReference type="ARBA" id="ARBA00023316"/>
    </source>
</evidence>
<feature type="binding site" evidence="18">
    <location>
        <position position="146"/>
    </location>
    <ligand>
        <name>UDP-N-acetyl-alpha-D-glucosamine</name>
        <dbReference type="ChEBI" id="CHEBI:57705"/>
    </ligand>
</feature>
<dbReference type="SUPFAM" id="SSF53448">
    <property type="entry name" value="Nucleotide-diphospho-sugar transferases"/>
    <property type="match status" value="1"/>
</dbReference>
<evidence type="ECO:0000256" key="9">
    <source>
        <dbReference type="ARBA" id="ARBA00022842"/>
    </source>
</evidence>
<feature type="binding site" evidence="18">
    <location>
        <position position="176"/>
    </location>
    <ligand>
        <name>UDP-N-acetyl-alpha-D-glucosamine</name>
        <dbReference type="ChEBI" id="CHEBI:57705"/>
    </ligand>
</feature>
<comment type="catalytic activity">
    <reaction evidence="16 18">
        <text>N-acetyl-alpha-D-glucosamine 1-phosphate + UTP + H(+) = UDP-N-acetyl-alpha-D-glucosamine + diphosphate</text>
        <dbReference type="Rhea" id="RHEA:13509"/>
        <dbReference type="ChEBI" id="CHEBI:15378"/>
        <dbReference type="ChEBI" id="CHEBI:33019"/>
        <dbReference type="ChEBI" id="CHEBI:46398"/>
        <dbReference type="ChEBI" id="CHEBI:57705"/>
        <dbReference type="ChEBI" id="CHEBI:57776"/>
        <dbReference type="EC" id="2.7.7.23"/>
    </reaction>
</comment>
<dbReference type="InterPro" id="IPR029044">
    <property type="entry name" value="Nucleotide-diphossugar_trans"/>
</dbReference>
<dbReference type="HAMAP" id="MF_01631">
    <property type="entry name" value="GlmU"/>
    <property type="match status" value="1"/>
</dbReference>
<keyword evidence="10 18" id="KW-0133">Cell shape</keyword>
<dbReference type="CDD" id="cd03353">
    <property type="entry name" value="LbH_GlmU_C"/>
    <property type="match status" value="1"/>
</dbReference>
<evidence type="ECO:0000256" key="10">
    <source>
        <dbReference type="ARBA" id="ARBA00022960"/>
    </source>
</evidence>
<comment type="caution">
    <text evidence="21">The sequence shown here is derived from an EMBL/GenBank/DDBJ whole genome shotgun (WGS) entry which is preliminary data.</text>
</comment>
<feature type="binding site" evidence="18">
    <location>
        <position position="161"/>
    </location>
    <ligand>
        <name>UDP-N-acetyl-alpha-D-glucosamine</name>
        <dbReference type="ChEBI" id="CHEBI:57705"/>
    </ligand>
</feature>
<evidence type="ECO:0000256" key="17">
    <source>
        <dbReference type="ARBA" id="ARBA00049628"/>
    </source>
</evidence>
<feature type="region of interest" description="Linker" evidence="18">
    <location>
        <begin position="237"/>
        <end position="257"/>
    </location>
</feature>
<comment type="pathway">
    <text evidence="18">Nucleotide-sugar biosynthesis; UDP-N-acetyl-alpha-D-glucosamine biosynthesis; N-acetyl-alpha-D-glucosamine 1-phosphate from alpha-D-glucosamine 6-phosphate (route II): step 2/2.</text>
</comment>
<comment type="function">
    <text evidence="17 18">Catalyzes the last two sequential reactions in the de novo biosynthetic pathway for UDP-N-acetylglucosamine (UDP-GlcNAc). The C-terminal domain catalyzes the transfer of acetyl group from acetyl coenzyme A to glucosamine-1-phosphate (GlcN-1-P) to produce N-acetylglucosamine-1-phosphate (GlcNAc-1-P), which is converted into UDP-GlcNAc by the transfer of uridine 5-monophosphate (from uridine 5-triphosphate), a reaction catalyzed by the N-terminal domain.</text>
</comment>
<evidence type="ECO:0000256" key="3">
    <source>
        <dbReference type="ARBA" id="ARBA00007947"/>
    </source>
</evidence>
<keyword evidence="6 18" id="KW-0548">Nucleotidyltransferase</keyword>
<proteinExistence type="inferred from homology"/>
<keyword evidence="12 18" id="KW-0511">Multifunctional enzyme</keyword>
<name>A0ABW5RGW0_9MICO</name>
<evidence type="ECO:0000256" key="5">
    <source>
        <dbReference type="ARBA" id="ARBA00022679"/>
    </source>
</evidence>
<feature type="binding site" evidence="18">
    <location>
        <begin position="107"/>
        <end position="109"/>
    </location>
    <ligand>
        <name>UDP-N-acetyl-alpha-D-glucosamine</name>
        <dbReference type="ChEBI" id="CHEBI:57705"/>
    </ligand>
</feature>
<keyword evidence="22" id="KW-1185">Reference proteome</keyword>
<comment type="caution">
    <text evidence="18">Lacks conserved residue(s) required for the propagation of feature annotation.</text>
</comment>
<keyword evidence="9 18" id="KW-0460">Magnesium</keyword>
<protein>
    <recommendedName>
        <fullName evidence="18">Bifunctional protein GlmU</fullName>
    </recommendedName>
    <domain>
        <recommendedName>
            <fullName evidence="18">UDP-N-acetylglucosamine pyrophosphorylase</fullName>
            <ecNumber evidence="18">2.7.7.23</ecNumber>
        </recommendedName>
        <alternativeName>
            <fullName evidence="18">N-acetylglucosamine-1-phosphate uridyltransferase</fullName>
        </alternativeName>
    </domain>
    <domain>
        <recommendedName>
            <fullName evidence="18">Glucosamine-1-phosphate N-acetyltransferase</fullName>
            <ecNumber evidence="18">2.3.1.157</ecNumber>
        </recommendedName>
    </domain>
</protein>
<dbReference type="InterPro" id="IPR011004">
    <property type="entry name" value="Trimer_LpxA-like_sf"/>
</dbReference>
<evidence type="ECO:0000256" key="16">
    <source>
        <dbReference type="ARBA" id="ARBA00048493"/>
    </source>
</evidence>
<feature type="binding site" evidence="18">
    <location>
        <position position="78"/>
    </location>
    <ligand>
        <name>UDP-N-acetyl-alpha-D-glucosamine</name>
        <dbReference type="ChEBI" id="CHEBI:57705"/>
    </ligand>
</feature>
<dbReference type="PANTHER" id="PTHR43584:SF3">
    <property type="entry name" value="BIFUNCTIONAL PROTEIN GLMU"/>
    <property type="match status" value="1"/>
</dbReference>
<dbReference type="EC" id="2.7.7.23" evidence="18"/>
<feature type="binding site" evidence="18">
    <location>
        <position position="386"/>
    </location>
    <ligand>
        <name>acetyl-CoA</name>
        <dbReference type="ChEBI" id="CHEBI:57288"/>
    </ligand>
</feature>
<feature type="region of interest" description="Pyrophosphorylase" evidence="18">
    <location>
        <begin position="1"/>
        <end position="236"/>
    </location>
</feature>
<dbReference type="NCBIfam" id="NF010932">
    <property type="entry name" value="PRK14352.1"/>
    <property type="match status" value="1"/>
</dbReference>
<dbReference type="InterPro" id="IPR025877">
    <property type="entry name" value="MobA-like_NTP_Trfase"/>
</dbReference>
<comment type="subcellular location">
    <subcellularLocation>
        <location evidence="1 18">Cytoplasm</location>
    </subcellularLocation>
</comment>
<feature type="active site" description="Proton acceptor" evidence="18">
    <location>
        <position position="369"/>
    </location>
</feature>
<feature type="domain" description="MobA-like NTP transferase" evidence="20">
    <location>
        <begin position="8"/>
        <end position="134"/>
    </location>
</feature>
<sequence length="494" mass="50769">MSESNLAVIILAAGAGTRMKSKTPKVLHGLGGLPLVGHVLRTAGQLQPAHTVAVVRHERDRVVEAITALAPDTLIADQDDIPGTGRAVEAGLAALPDDFDGDVVVLSGDVPMLDYLTLQCLIQTHRDDADDLTLLSAIYADPTGFGRIVRDDEGTFASIVEHKDATDAQREITEINAGVYVFTAASARSALAKIGMGNAQGEKYLTDAASVIKDDGGRIAAVAVTDPWLVQGINDRAQLGATARELNRRILEKWMREGVTIVDPDTTIIETNVTIGRDVEIQPGTQLRGATTIGEDAVIGPDTTLVDCEVGDGAIVKRTDATLSVIGAGATVGPWSYLRANSIIGAGAKVGTFVETKNSRLGAGAKVPHLSYVGDAEIGAGSNLGAGSITANYDGVNKHKTVVGENVKIGSDNVLIAPVTVGDGAYSGAGTTIRKDVPAGALALNVAPQRNLEGWVEANRAGTAAAASAASARNASAPAAAASETEPATDASQG</sequence>
<gene>
    <name evidence="18 21" type="primary">glmU</name>
    <name evidence="21" type="ORF">ACFSUQ_03185</name>
</gene>
<evidence type="ECO:0000256" key="2">
    <source>
        <dbReference type="ARBA" id="ARBA00007707"/>
    </source>
</evidence>
<evidence type="ECO:0000256" key="6">
    <source>
        <dbReference type="ARBA" id="ARBA00022695"/>
    </source>
</evidence>
<evidence type="ECO:0000256" key="8">
    <source>
        <dbReference type="ARBA" id="ARBA00022737"/>
    </source>
</evidence>
<dbReference type="InterPro" id="IPR050065">
    <property type="entry name" value="GlmU-like"/>
</dbReference>
<comment type="similarity">
    <text evidence="3 18">In the N-terminal section; belongs to the N-acetylglucosamine-1-phosphate uridyltransferase family.</text>
</comment>
<dbReference type="Gene3D" id="2.160.10.10">
    <property type="entry name" value="Hexapeptide repeat proteins"/>
    <property type="match status" value="1"/>
</dbReference>
<keyword evidence="11 18" id="KW-0573">Peptidoglycan synthesis</keyword>
<evidence type="ECO:0000256" key="15">
    <source>
        <dbReference type="ARBA" id="ARBA00048247"/>
    </source>
</evidence>
<feature type="binding site" evidence="18">
    <location>
        <position position="234"/>
    </location>
    <ligand>
        <name>UDP-N-acetyl-alpha-D-glucosamine</name>
        <dbReference type="ChEBI" id="CHEBI:57705"/>
    </ligand>
</feature>
<comment type="pathway">
    <text evidence="18">Bacterial outer membrane biogenesis; LPS lipid A biosynthesis.</text>
</comment>
<evidence type="ECO:0000259" key="20">
    <source>
        <dbReference type="Pfam" id="PF12804"/>
    </source>
</evidence>
<dbReference type="CDD" id="cd02540">
    <property type="entry name" value="GT2_GlmU_N_bac"/>
    <property type="match status" value="1"/>
</dbReference>
<feature type="binding site" evidence="18">
    <location>
        <position position="339"/>
    </location>
    <ligand>
        <name>UDP-N-acetyl-alpha-D-glucosamine</name>
        <dbReference type="ChEBI" id="CHEBI:57705"/>
    </ligand>
</feature>
<feature type="binding site" evidence="18">
    <location>
        <begin position="83"/>
        <end position="84"/>
    </location>
    <ligand>
        <name>UDP-N-acetyl-alpha-D-glucosamine</name>
        <dbReference type="ChEBI" id="CHEBI:57705"/>
    </ligand>
</feature>
<dbReference type="Pfam" id="PF12804">
    <property type="entry name" value="NTP_transf_3"/>
    <property type="match status" value="1"/>
</dbReference>
<feature type="binding site" evidence="18">
    <location>
        <position position="383"/>
    </location>
    <ligand>
        <name>UDP-N-acetyl-alpha-D-glucosamine</name>
        <dbReference type="ChEBI" id="CHEBI:57705"/>
    </ligand>
</feature>
<dbReference type="InterPro" id="IPR001451">
    <property type="entry name" value="Hexapep"/>
</dbReference>
<dbReference type="Gene3D" id="3.90.550.10">
    <property type="entry name" value="Spore Coat Polysaccharide Biosynthesis Protein SpsA, Chain A"/>
    <property type="match status" value="1"/>
</dbReference>
<keyword evidence="7 18" id="KW-0479">Metal-binding</keyword>
<feature type="binding site" evidence="18">
    <location>
        <begin position="11"/>
        <end position="14"/>
    </location>
    <ligand>
        <name>UDP-N-acetyl-alpha-D-glucosamine</name>
        <dbReference type="ChEBI" id="CHEBI:57705"/>
    </ligand>
</feature>
<keyword evidence="13 18" id="KW-0012">Acyltransferase</keyword>
<keyword evidence="5 18" id="KW-0808">Transferase</keyword>
<feature type="binding site" evidence="18">
    <location>
        <position position="429"/>
    </location>
    <ligand>
        <name>acetyl-CoA</name>
        <dbReference type="ChEBI" id="CHEBI:57288"/>
    </ligand>
</feature>
<keyword evidence="4 18" id="KW-0963">Cytoplasm</keyword>
<evidence type="ECO:0000256" key="7">
    <source>
        <dbReference type="ARBA" id="ARBA00022723"/>
    </source>
</evidence>
<feature type="binding site" evidence="18">
    <location>
        <position position="357"/>
    </location>
    <ligand>
        <name>UDP-N-acetyl-alpha-D-glucosamine</name>
        <dbReference type="ChEBI" id="CHEBI:57705"/>
    </ligand>
</feature>
<dbReference type="Pfam" id="PF00132">
    <property type="entry name" value="Hexapep"/>
    <property type="match status" value="1"/>
</dbReference>
<dbReference type="InterPro" id="IPR038009">
    <property type="entry name" value="GlmU_C_LbH"/>
</dbReference>
<dbReference type="PANTHER" id="PTHR43584">
    <property type="entry name" value="NUCLEOTIDYL TRANSFERASE"/>
    <property type="match status" value="1"/>
</dbReference>
<evidence type="ECO:0000256" key="11">
    <source>
        <dbReference type="ARBA" id="ARBA00022984"/>
    </source>
</evidence>
<dbReference type="NCBIfam" id="TIGR01173">
    <property type="entry name" value="glmU"/>
    <property type="match status" value="1"/>
</dbReference>
<keyword evidence="14 18" id="KW-0961">Cell wall biogenesis/degradation</keyword>
<evidence type="ECO:0000256" key="13">
    <source>
        <dbReference type="ARBA" id="ARBA00023315"/>
    </source>
</evidence>
<dbReference type="EMBL" id="JBHUNF010000002">
    <property type="protein sequence ID" value="MFD2674305.1"/>
    <property type="molecule type" value="Genomic_DNA"/>
</dbReference>
<feature type="binding site" evidence="18">
    <location>
        <position position="372"/>
    </location>
    <ligand>
        <name>UDP-N-acetyl-alpha-D-glucosamine</name>
        <dbReference type="ChEBI" id="CHEBI:57705"/>
    </ligand>
</feature>
<comment type="cofactor">
    <cofactor evidence="18">
        <name>Mg(2+)</name>
        <dbReference type="ChEBI" id="CHEBI:18420"/>
    </cofactor>
    <text evidence="18">Binds 1 Mg(2+) ion per subunit.</text>
</comment>
<dbReference type="RefSeq" id="WP_066059382.1">
    <property type="nucleotide sequence ID" value="NZ_JBHUNF010000002.1"/>
</dbReference>
<keyword evidence="8 18" id="KW-0677">Repeat</keyword>
<evidence type="ECO:0000313" key="21">
    <source>
        <dbReference type="EMBL" id="MFD2674305.1"/>
    </source>
</evidence>
<comment type="catalytic activity">
    <reaction evidence="15 18">
        <text>alpha-D-glucosamine 1-phosphate + acetyl-CoA = N-acetyl-alpha-D-glucosamine 1-phosphate + CoA + H(+)</text>
        <dbReference type="Rhea" id="RHEA:13725"/>
        <dbReference type="ChEBI" id="CHEBI:15378"/>
        <dbReference type="ChEBI" id="CHEBI:57287"/>
        <dbReference type="ChEBI" id="CHEBI:57288"/>
        <dbReference type="ChEBI" id="CHEBI:57776"/>
        <dbReference type="ChEBI" id="CHEBI:58516"/>
        <dbReference type="EC" id="2.3.1.157"/>
    </reaction>
</comment>
<comment type="similarity">
    <text evidence="2 18">In the C-terminal section; belongs to the transferase hexapeptide repeat family.</text>
</comment>
<evidence type="ECO:0000256" key="1">
    <source>
        <dbReference type="ARBA" id="ARBA00004496"/>
    </source>
</evidence>
<feature type="binding site" evidence="18">
    <location>
        <position position="109"/>
    </location>
    <ligand>
        <name>Mg(2+)</name>
        <dbReference type="ChEBI" id="CHEBI:18420"/>
    </ligand>
</feature>
<feature type="binding site" evidence="18">
    <location>
        <begin position="392"/>
        <end position="393"/>
    </location>
    <ligand>
        <name>acetyl-CoA</name>
        <dbReference type="ChEBI" id="CHEBI:57288"/>
    </ligand>
</feature>
<feature type="region of interest" description="Disordered" evidence="19">
    <location>
        <begin position="467"/>
        <end position="494"/>
    </location>
</feature>
<dbReference type="GO" id="GO:0003977">
    <property type="term" value="F:UDP-N-acetylglucosamine diphosphorylase activity"/>
    <property type="evidence" value="ECO:0007669"/>
    <property type="project" value="UniProtKB-EC"/>
</dbReference>
<feature type="region of interest" description="N-acetyltransferase" evidence="18">
    <location>
        <begin position="258"/>
        <end position="494"/>
    </location>
</feature>
<comment type="subunit">
    <text evidence="18">Homotrimer.</text>
</comment>
<feature type="binding site" evidence="18">
    <location>
        <position position="25"/>
    </location>
    <ligand>
        <name>UDP-N-acetyl-alpha-D-glucosamine</name>
        <dbReference type="ChEBI" id="CHEBI:57705"/>
    </ligand>
</feature>
<accession>A0ABW5RGW0</accession>
<organism evidence="21 22">
    <name type="scientific">Gulosibacter bifidus</name>
    <dbReference type="NCBI Taxonomy" id="272239"/>
    <lineage>
        <taxon>Bacteria</taxon>
        <taxon>Bacillati</taxon>
        <taxon>Actinomycetota</taxon>
        <taxon>Actinomycetes</taxon>
        <taxon>Micrococcales</taxon>
        <taxon>Microbacteriaceae</taxon>
        <taxon>Gulosibacter</taxon>
    </lineage>
</organism>
<evidence type="ECO:0000256" key="12">
    <source>
        <dbReference type="ARBA" id="ARBA00023268"/>
    </source>
</evidence>
<dbReference type="EC" id="2.3.1.157" evidence="18"/>
<evidence type="ECO:0000313" key="22">
    <source>
        <dbReference type="Proteomes" id="UP001597453"/>
    </source>
</evidence>
<evidence type="ECO:0000256" key="18">
    <source>
        <dbReference type="HAMAP-Rule" id="MF_01631"/>
    </source>
</evidence>
<comment type="pathway">
    <text evidence="18">Nucleotide-sugar biosynthesis; UDP-N-acetyl-alpha-D-glucosamine biosynthesis; UDP-N-acetyl-alpha-D-glucosamine from N-acetyl-alpha-D-glucosamine 1-phosphate: step 1/1.</text>
</comment>
<reference evidence="22" key="1">
    <citation type="journal article" date="2019" name="Int. J. Syst. Evol. Microbiol.">
        <title>The Global Catalogue of Microorganisms (GCM) 10K type strain sequencing project: providing services to taxonomists for standard genome sequencing and annotation.</title>
        <authorList>
            <consortium name="The Broad Institute Genomics Platform"/>
            <consortium name="The Broad Institute Genome Sequencing Center for Infectious Disease"/>
            <person name="Wu L."/>
            <person name="Ma J."/>
        </authorList>
    </citation>
    <scope>NUCLEOTIDE SEQUENCE [LARGE SCALE GENOMIC DNA]</scope>
    <source>
        <strain evidence="22">TISTR 1511</strain>
    </source>
</reference>
<feature type="binding site" evidence="18">
    <location>
        <position position="411"/>
    </location>
    <ligand>
        <name>acetyl-CoA</name>
        <dbReference type="ChEBI" id="CHEBI:57288"/>
    </ligand>
</feature>